<accession>A0ACA9Q3X2</accession>
<evidence type="ECO:0000313" key="1">
    <source>
        <dbReference type="EMBL" id="CAG8734596.1"/>
    </source>
</evidence>
<organism evidence="1 2">
    <name type="scientific">Racocetra persica</name>
    <dbReference type="NCBI Taxonomy" id="160502"/>
    <lineage>
        <taxon>Eukaryota</taxon>
        <taxon>Fungi</taxon>
        <taxon>Fungi incertae sedis</taxon>
        <taxon>Mucoromycota</taxon>
        <taxon>Glomeromycotina</taxon>
        <taxon>Glomeromycetes</taxon>
        <taxon>Diversisporales</taxon>
        <taxon>Gigasporaceae</taxon>
        <taxon>Racocetra</taxon>
    </lineage>
</organism>
<gene>
    <name evidence="1" type="ORF">RPERSI_LOCUS12519</name>
</gene>
<keyword evidence="2" id="KW-1185">Reference proteome</keyword>
<dbReference type="Proteomes" id="UP000789920">
    <property type="component" value="Unassembled WGS sequence"/>
</dbReference>
<sequence length="70" mass="8365">RSQVLIREEKTQKLEATKIDFSSNNPYRNDIEEEKSQKPENMENNFSSDNLYKNDMKEIIQNKEEVTVQK</sequence>
<protein>
    <submittedName>
        <fullName evidence="1">17230_t:CDS:1</fullName>
    </submittedName>
</protein>
<reference evidence="1" key="1">
    <citation type="submission" date="2021-06" db="EMBL/GenBank/DDBJ databases">
        <authorList>
            <person name="Kallberg Y."/>
            <person name="Tangrot J."/>
            <person name="Rosling A."/>
        </authorList>
    </citation>
    <scope>NUCLEOTIDE SEQUENCE</scope>
    <source>
        <strain evidence="1">MA461A</strain>
    </source>
</reference>
<name>A0ACA9Q3X2_9GLOM</name>
<dbReference type="EMBL" id="CAJVQC010026866">
    <property type="protein sequence ID" value="CAG8734596.1"/>
    <property type="molecule type" value="Genomic_DNA"/>
</dbReference>
<proteinExistence type="predicted"/>
<feature type="non-terminal residue" evidence="1">
    <location>
        <position position="1"/>
    </location>
</feature>
<comment type="caution">
    <text evidence="1">The sequence shown here is derived from an EMBL/GenBank/DDBJ whole genome shotgun (WGS) entry which is preliminary data.</text>
</comment>
<evidence type="ECO:0000313" key="2">
    <source>
        <dbReference type="Proteomes" id="UP000789920"/>
    </source>
</evidence>